<dbReference type="PANTHER" id="PTHR12697">
    <property type="entry name" value="PBS LYASE HEAT-LIKE PROTEIN"/>
    <property type="match status" value="1"/>
</dbReference>
<dbReference type="SMART" id="SM00567">
    <property type="entry name" value="EZ_HEAT"/>
    <property type="match status" value="6"/>
</dbReference>
<dbReference type="GO" id="GO:0016491">
    <property type="term" value="F:oxidoreductase activity"/>
    <property type="evidence" value="ECO:0007669"/>
    <property type="project" value="TreeGrafter"/>
</dbReference>
<sequence length="2109" mass="235168">MSTTYLAPYWGELKAICNVDHSIYFIAEHQEKYATAVFSIDLEARQVYSAPLPAGAIALCATKLKIWVAGSDRCLYCYDVKKNTVAQIGNAFESNITNIATATDNRLLLTVDSELLIVDSKSAKPLQSLMLPAQATALATDPSGCWIAVGDSSGHVSVFEAESQQDFVLGDKQLFHTGAVTALAFEENELRFFSTGTDRELYLIHARGKLDAEDKGKSYKHERPVTSMLLGHGSSRTASRLYTGAEDQVIKSWPTDSLLQPGSFNKGVGKVKGLCCCTFSENDYLAVITTKNVIQLFELDKSGKVTDKIIEYQDVYAWAKADFSQKEFENSEQSLKRLATLDDSQSVKLIAEQIRSGKDKELKRKAAQLLSSSKNLKSPLLLKDHLNHRDEKIRSIVFDSLLDTNGRDDYQLLNNTLNSGFFDIADKAINILISNAKQDQQALNYLLDALQLKPIETRTAALTALEAVANFSSAKENSNQLIQFLLVALASPHVDIRKLALIRLYHHQLLGELRVQSAVRLTLEDPSIPVRRTAFFVLLHQQSTLSKELRKRDEEFDRHLSEIEQTKPKLFSVKKSQAKVPKFSDQDKHPLLQAMSCRQTDISMLAVHGLALVRDHRALALLLQFSRDSDEAIRVEVCHAFMALKDELSIDRLAECLSDSSEAVRSAAWSALQVMLAGSLEKTLAFGFASNAEDSHQRSMQLLAKMFKATAKKPLSTGIDKFLKEALNDRFESIRSEAFKTVLNQQIDQDELKTHEFLLNSSFVDVRQSVLTELMAEYKQTWAFEKIKDLLNDQDAQLRKFAMNFLLSKSKRKEFPIFEIGLKSRYSDIRMESVTKLIAEPGKLTEQLLLSVIDDKEKSIRQKALEFIVSSSSKESLQKAVTSTKLDIKVRAAGALARLGESVASTFSEVLALEEPKEAQSKGEWVDAILVTLQGVVELEDSSFTKQTQAFIEHKNSHIRKAAVKALIAIVTVDNAELVSKKLLAHEDSEIRYQTALGMAYSGQQQALGFLFNKKNTACDIDRLAASVALGAEAMPYTLAHLEQGSGQLSFVTLCVLLLMDESTHHKPSACLKIISAKRPEFRVVAADALKHYPSVDGFLAFITEFINSHNRDHSVWNIPSQDIKLLALLLTHSSAKMKARVVHLLEKLTNEKQSEWEFFWLPFKIRHQAQITELQNLALDENNRQSYESLLPLIYGTYVGLARVEHYPAFRYNALNSLELLLKQSADLCHSIYPLYLQALNDVDTKVRNLAFDLLLQSDLAVSETCAEALSVKQSDIGIRALQVLLDTGSNETAISIIEQVILSNIDGLELKAAELLAESSDIAAVALLALNAASKPMRRKAVGMLEAEYDSGAAAAGNLRTAFENRYLDVRLECALALNRKHDEFAVKALLDLLSSAEMESQQGKILSALSESGRPEVVESLLQFLINDKRGLANANEIFKVVASFRQLKSAQNLLTLTENSAWFKKIMSALIIISGHDQEIKDADDLLKDKQWIDEQFPRHDALLAKIVSEFFERNMFKDIARLLFAMRWSQTGEVDSVLAKCCLVTDQSFAAKAIAICGWRVLNRKMTAEPLLRALQRPDTQVEAAIALAEAGKNEGIAILLNTVQHEEDYTLRCAALMALGYTADERAVELLLAYAKDKESDVCAVACEAIGYLSRSEYAYEIFELLKNYVDKSDHFTEYALNGLRWFNTEDAWRIIRSLATNDTASYQYYALPLLAYNATDQTRNVLLDLIKQQTDEETAKAAYDTAQRIFESNDLIPAISLLQNPNMELDSYYGVREQLDLVCDKGSAQDILAILGQCTIEIQNEFELALLQRPEIEISELTSTLVSKDPVQASIAANLIGNLKNSLLSDADKKLVSQSMANRLSEWTECRQLAEFDQSFNSQSAPTLERDNALGILSHCLARLCWLAGRLTISQEILISIIEQGVDDLFAHNIRKQAFKALLEFPEQSDITACATKFLTDPDSTIRTLCVEILLTHGHKQATDLIEDVLSDQASINLLIQSGLSSQLLASSASNAHYQGLLLPIIVEQNDIESLAKIVLDTTLDDETRFGAIEGLARMRTELAENQMAAIGQTLEDEDLCRAVWSAKRRSVRARMKMEVKS</sequence>
<dbReference type="InterPro" id="IPR016024">
    <property type="entry name" value="ARM-type_fold"/>
</dbReference>
<dbReference type="Gene3D" id="2.130.10.10">
    <property type="entry name" value="YVTN repeat-like/Quinoprotein amine dehydrogenase"/>
    <property type="match status" value="1"/>
</dbReference>
<evidence type="ECO:0000313" key="1">
    <source>
        <dbReference type="EMBL" id="VAW77648.1"/>
    </source>
</evidence>
<dbReference type="SUPFAM" id="SSF48371">
    <property type="entry name" value="ARM repeat"/>
    <property type="match status" value="3"/>
</dbReference>
<dbReference type="SUPFAM" id="SSF50978">
    <property type="entry name" value="WD40 repeat-like"/>
    <property type="match status" value="1"/>
</dbReference>
<dbReference type="EMBL" id="UOFL01000133">
    <property type="protein sequence ID" value="VAW77648.1"/>
    <property type="molecule type" value="Genomic_DNA"/>
</dbReference>
<dbReference type="PANTHER" id="PTHR12697:SF5">
    <property type="entry name" value="DEOXYHYPUSINE HYDROXYLASE"/>
    <property type="match status" value="1"/>
</dbReference>
<reference evidence="1" key="1">
    <citation type="submission" date="2018-06" db="EMBL/GenBank/DDBJ databases">
        <authorList>
            <person name="Zhirakovskaya E."/>
        </authorList>
    </citation>
    <scope>NUCLEOTIDE SEQUENCE</scope>
</reference>
<gene>
    <name evidence="1" type="ORF">MNBD_GAMMA12-985</name>
</gene>
<proteinExistence type="predicted"/>
<organism evidence="1">
    <name type="scientific">hydrothermal vent metagenome</name>
    <dbReference type="NCBI Taxonomy" id="652676"/>
    <lineage>
        <taxon>unclassified sequences</taxon>
        <taxon>metagenomes</taxon>
        <taxon>ecological metagenomes</taxon>
    </lineage>
</organism>
<name>A0A3B0YA16_9ZZZZ</name>
<dbReference type="Gene3D" id="1.25.10.10">
    <property type="entry name" value="Leucine-rich Repeat Variant"/>
    <property type="match status" value="5"/>
</dbReference>
<dbReference type="InterPro" id="IPR011989">
    <property type="entry name" value="ARM-like"/>
</dbReference>
<dbReference type="SMART" id="SM00320">
    <property type="entry name" value="WD40"/>
    <property type="match status" value="5"/>
</dbReference>
<dbReference type="InterPro" id="IPR036322">
    <property type="entry name" value="WD40_repeat_dom_sf"/>
</dbReference>
<protein>
    <submittedName>
        <fullName evidence="1">Uncharacterized protein</fullName>
    </submittedName>
</protein>
<dbReference type="InterPro" id="IPR004155">
    <property type="entry name" value="PBS_lyase_HEAT"/>
</dbReference>
<dbReference type="Pfam" id="PF13646">
    <property type="entry name" value="HEAT_2"/>
    <property type="match status" value="2"/>
</dbReference>
<dbReference type="InterPro" id="IPR001680">
    <property type="entry name" value="WD40_rpt"/>
</dbReference>
<dbReference type="InterPro" id="IPR015943">
    <property type="entry name" value="WD40/YVTN_repeat-like_dom_sf"/>
</dbReference>
<accession>A0A3B0YA16</accession>